<organism evidence="1 2">
    <name type="scientific">Ancylostoma ceylanicum</name>
    <dbReference type="NCBI Taxonomy" id="53326"/>
    <lineage>
        <taxon>Eukaryota</taxon>
        <taxon>Metazoa</taxon>
        <taxon>Ecdysozoa</taxon>
        <taxon>Nematoda</taxon>
        <taxon>Chromadorea</taxon>
        <taxon>Rhabditida</taxon>
        <taxon>Rhabditina</taxon>
        <taxon>Rhabditomorpha</taxon>
        <taxon>Strongyloidea</taxon>
        <taxon>Ancylostomatidae</taxon>
        <taxon>Ancylostomatinae</taxon>
        <taxon>Ancylostoma</taxon>
    </lineage>
</organism>
<keyword evidence="2" id="KW-1185">Reference proteome</keyword>
<proteinExistence type="predicted"/>
<dbReference type="Proteomes" id="UP000024635">
    <property type="component" value="Unassembled WGS sequence"/>
</dbReference>
<evidence type="ECO:0000313" key="2">
    <source>
        <dbReference type="Proteomes" id="UP000024635"/>
    </source>
</evidence>
<comment type="caution">
    <text evidence="1">The sequence shown here is derived from an EMBL/GenBank/DDBJ whole genome shotgun (WGS) entry which is preliminary data.</text>
</comment>
<reference evidence="2" key="1">
    <citation type="journal article" date="2015" name="Nat. Genet.">
        <title>The genome and transcriptome of the zoonotic hookworm Ancylostoma ceylanicum identify infection-specific gene families.</title>
        <authorList>
            <person name="Schwarz E.M."/>
            <person name="Hu Y."/>
            <person name="Antoshechkin I."/>
            <person name="Miller M.M."/>
            <person name="Sternberg P.W."/>
            <person name="Aroian R.V."/>
        </authorList>
    </citation>
    <scope>NUCLEOTIDE SEQUENCE</scope>
    <source>
        <strain evidence="2">HY135</strain>
    </source>
</reference>
<gene>
    <name evidence="1" type="primary">Acey_s0101.g3394</name>
    <name evidence="1" type="ORF">Y032_0101g3394</name>
</gene>
<dbReference type="EMBL" id="JARK01001437">
    <property type="protein sequence ID" value="EYC02254.1"/>
    <property type="molecule type" value="Genomic_DNA"/>
</dbReference>
<evidence type="ECO:0000313" key="1">
    <source>
        <dbReference type="EMBL" id="EYC02254.1"/>
    </source>
</evidence>
<name>A0A016TH10_9BILA</name>
<accession>A0A016TH10</accession>
<protein>
    <submittedName>
        <fullName evidence="1">Uncharacterized protein</fullName>
    </submittedName>
</protein>
<dbReference type="AlphaFoldDB" id="A0A016TH10"/>
<sequence length="68" mass="7761">MQVFDRFNTPTCKQTPLHILGVDPKNDNFCTTSLSYATNGERSETCMQLAVKPTSKLLVEWMVEESYD</sequence>